<keyword evidence="3" id="KW-1185">Reference proteome</keyword>
<name>A0ABY3W3N7_9MICC</name>
<evidence type="ECO:0000313" key="2">
    <source>
        <dbReference type="EMBL" id="UNK44739.1"/>
    </source>
</evidence>
<protein>
    <submittedName>
        <fullName evidence="2">Uncharacterized protein</fullName>
    </submittedName>
</protein>
<dbReference type="RefSeq" id="WP_241913121.1">
    <property type="nucleotide sequence ID" value="NZ_CP093326.1"/>
</dbReference>
<sequence>MDLPDSRESGSQTPPQWPAPAEPTGDESVNSIVAELTQIPDLSVSEHERVYQRIHDGLLADLETEAD</sequence>
<accession>A0ABY3W3N7</accession>
<evidence type="ECO:0000313" key="3">
    <source>
        <dbReference type="Proteomes" id="UP000829069"/>
    </source>
</evidence>
<proteinExistence type="predicted"/>
<dbReference type="Proteomes" id="UP000829069">
    <property type="component" value="Chromosome"/>
</dbReference>
<evidence type="ECO:0000256" key="1">
    <source>
        <dbReference type="SAM" id="MobiDB-lite"/>
    </source>
</evidence>
<organism evidence="2 3">
    <name type="scientific">Arthrobacter sulfonylureivorans</name>
    <dbReference type="NCBI Taxonomy" id="2486855"/>
    <lineage>
        <taxon>Bacteria</taxon>
        <taxon>Bacillati</taxon>
        <taxon>Actinomycetota</taxon>
        <taxon>Actinomycetes</taxon>
        <taxon>Micrococcales</taxon>
        <taxon>Micrococcaceae</taxon>
        <taxon>Arthrobacter</taxon>
    </lineage>
</organism>
<dbReference type="EMBL" id="CP093326">
    <property type="protein sequence ID" value="UNK44739.1"/>
    <property type="molecule type" value="Genomic_DNA"/>
</dbReference>
<gene>
    <name evidence="2" type="ORF">MNQ99_12240</name>
</gene>
<feature type="region of interest" description="Disordered" evidence="1">
    <location>
        <begin position="1"/>
        <end position="29"/>
    </location>
</feature>
<reference evidence="2 3" key="1">
    <citation type="submission" date="2022-03" db="EMBL/GenBank/DDBJ databases">
        <title>Isotopic signatures of nitrous oxide derived from detoxification processes.</title>
        <authorList>
            <person name="Behrendt U."/>
            <person name="Buchen C."/>
            <person name="Well R."/>
            <person name="Ulrich A."/>
            <person name="Rohe L."/>
            <person name="Kolb S."/>
            <person name="Schloter M."/>
            <person name="Horn M.A."/>
            <person name="Augustin J."/>
        </authorList>
    </citation>
    <scope>NUCLEOTIDE SEQUENCE [LARGE SCALE GENOMIC DNA]</scope>
    <source>
        <strain evidence="2 3">S4-C24</strain>
    </source>
</reference>